<keyword evidence="1" id="KW-0175">Coiled coil</keyword>
<evidence type="ECO:0000313" key="3">
    <source>
        <dbReference type="EMBL" id="MVX63399.1"/>
    </source>
</evidence>
<comment type="caution">
    <text evidence="3">The sequence shown here is derived from an EMBL/GenBank/DDBJ whole genome shotgun (WGS) entry which is preliminary data.</text>
</comment>
<evidence type="ECO:0000313" key="4">
    <source>
        <dbReference type="Proteomes" id="UP000656077"/>
    </source>
</evidence>
<evidence type="ECO:0000259" key="2">
    <source>
        <dbReference type="Pfam" id="PF22548"/>
    </source>
</evidence>
<evidence type="ECO:0000256" key="1">
    <source>
        <dbReference type="SAM" id="Coils"/>
    </source>
</evidence>
<protein>
    <recommendedName>
        <fullName evidence="2">TOTE conflict system primase domain-containing protein</fullName>
    </recommendedName>
</protein>
<sequence length="162" mass="18760">MSSYDELLEENIKLKSEIEQLKKEIAALKSHVSATDNKKQINSHSININSTLEEKIKLYRSLFHGRNDVFALRWDNESKNTCGYKPYCINEWKHGICNKSEVKCSDCDFRKYKSLEDKDIIDHLSGQKTIGLYPHECHHIAAFTFEKVMKAAKAKYVLGLTF</sequence>
<name>A0A964W1M0_9CLOT</name>
<proteinExistence type="predicted"/>
<feature type="coiled-coil region" evidence="1">
    <location>
        <begin position="4"/>
        <end position="38"/>
    </location>
</feature>
<gene>
    <name evidence="3" type="ORF">GKZ28_06785</name>
</gene>
<feature type="domain" description="TOTE conflict system primase" evidence="2">
    <location>
        <begin position="54"/>
        <end position="143"/>
    </location>
</feature>
<reference evidence="3" key="1">
    <citation type="submission" date="2019-12" db="EMBL/GenBank/DDBJ databases">
        <title>Microbes associate with the intestines of laboratory mice.</title>
        <authorList>
            <person name="Navarre W."/>
            <person name="Wong E."/>
        </authorList>
    </citation>
    <scope>NUCLEOTIDE SEQUENCE</scope>
    <source>
        <strain evidence="3">NM79_F5</strain>
    </source>
</reference>
<organism evidence="3 4">
    <name type="scientific">Clostridium chromiireducens</name>
    <dbReference type="NCBI Taxonomy" id="225345"/>
    <lineage>
        <taxon>Bacteria</taxon>
        <taxon>Bacillati</taxon>
        <taxon>Bacillota</taxon>
        <taxon>Clostridia</taxon>
        <taxon>Eubacteriales</taxon>
        <taxon>Clostridiaceae</taxon>
        <taxon>Clostridium</taxon>
    </lineage>
</organism>
<dbReference type="AlphaFoldDB" id="A0A964W1M0"/>
<dbReference type="EMBL" id="WSRQ01000008">
    <property type="protein sequence ID" value="MVX63399.1"/>
    <property type="molecule type" value="Genomic_DNA"/>
</dbReference>
<dbReference type="InterPro" id="IPR054347">
    <property type="entry name" value="TOTE_primase"/>
</dbReference>
<dbReference type="Pfam" id="PF22548">
    <property type="entry name" value="AEP-TOTE"/>
    <property type="match status" value="1"/>
</dbReference>
<dbReference type="RefSeq" id="WP_160358538.1">
    <property type="nucleotide sequence ID" value="NZ_WSRQ01000008.1"/>
</dbReference>
<dbReference type="Proteomes" id="UP000656077">
    <property type="component" value="Unassembled WGS sequence"/>
</dbReference>
<accession>A0A964W1M0</accession>